<protein>
    <submittedName>
        <fullName evidence="2">Uncharacterized protein</fullName>
    </submittedName>
</protein>
<dbReference type="Proteomes" id="UP001141327">
    <property type="component" value="Unassembled WGS sequence"/>
</dbReference>
<gene>
    <name evidence="2" type="ORF">PAPYR_13215</name>
</gene>
<organism evidence="2 3">
    <name type="scientific">Paratrimastix pyriformis</name>
    <dbReference type="NCBI Taxonomy" id="342808"/>
    <lineage>
        <taxon>Eukaryota</taxon>
        <taxon>Metamonada</taxon>
        <taxon>Preaxostyla</taxon>
        <taxon>Paratrimastigidae</taxon>
        <taxon>Paratrimastix</taxon>
    </lineage>
</organism>
<feature type="region of interest" description="Disordered" evidence="1">
    <location>
        <begin position="1"/>
        <end position="20"/>
    </location>
</feature>
<feature type="compositionally biased region" description="Low complexity" evidence="1">
    <location>
        <begin position="88"/>
        <end position="111"/>
    </location>
</feature>
<name>A0ABQ8U722_9EUKA</name>
<proteinExistence type="predicted"/>
<comment type="caution">
    <text evidence="2">The sequence shown here is derived from an EMBL/GenBank/DDBJ whole genome shotgun (WGS) entry which is preliminary data.</text>
</comment>
<evidence type="ECO:0000313" key="3">
    <source>
        <dbReference type="Proteomes" id="UP001141327"/>
    </source>
</evidence>
<feature type="region of interest" description="Disordered" evidence="1">
    <location>
        <begin position="81"/>
        <end position="142"/>
    </location>
</feature>
<evidence type="ECO:0000256" key="1">
    <source>
        <dbReference type="SAM" id="MobiDB-lite"/>
    </source>
</evidence>
<reference evidence="2" key="1">
    <citation type="journal article" date="2022" name="bioRxiv">
        <title>Genomics of Preaxostyla Flagellates Illuminates Evolutionary Transitions and the Path Towards Mitochondrial Loss.</title>
        <authorList>
            <person name="Novak L.V.F."/>
            <person name="Treitli S.C."/>
            <person name="Pyrih J."/>
            <person name="Halakuc P."/>
            <person name="Pipaliya S.V."/>
            <person name="Vacek V."/>
            <person name="Brzon O."/>
            <person name="Soukal P."/>
            <person name="Eme L."/>
            <person name="Dacks J.B."/>
            <person name="Karnkowska A."/>
            <person name="Elias M."/>
            <person name="Hampl V."/>
        </authorList>
    </citation>
    <scope>NUCLEOTIDE SEQUENCE</scope>
    <source>
        <strain evidence="2">RCP-MX</strain>
    </source>
</reference>
<evidence type="ECO:0000313" key="2">
    <source>
        <dbReference type="EMBL" id="KAJ4452580.1"/>
    </source>
</evidence>
<dbReference type="EMBL" id="JAPMOS010000447">
    <property type="protein sequence ID" value="KAJ4452580.1"/>
    <property type="molecule type" value="Genomic_DNA"/>
</dbReference>
<sequence length="196" mass="20864">MDADCSPPTTPWLQVPAHKPDQPCLPTLSLSSTSPLPMNRLRASARKSAELLKSLGADFRGQRSQTVSLLVCGMSILGRAPGKSRSLTSASPSAATHSHPSAPHPSTVTPAHLQPHPHVAQHPTPFHPMHRHSPSLALPPHPPHPSLNITLASLPHITIITIPSGPYPAAVLSPTPSLRNLLTFPPHPHSLPIHPR</sequence>
<keyword evidence="3" id="KW-1185">Reference proteome</keyword>
<accession>A0ABQ8U722</accession>